<feature type="compositionally biased region" description="Basic and acidic residues" evidence="1">
    <location>
        <begin position="101"/>
        <end position="130"/>
    </location>
</feature>
<name>A0A6J4K445_9BACT</name>
<feature type="region of interest" description="Disordered" evidence="1">
    <location>
        <begin position="1"/>
        <end position="205"/>
    </location>
</feature>
<organism evidence="2">
    <name type="scientific">uncultured Gemmatimonadaceae bacterium</name>
    <dbReference type="NCBI Taxonomy" id="246130"/>
    <lineage>
        <taxon>Bacteria</taxon>
        <taxon>Pseudomonadati</taxon>
        <taxon>Gemmatimonadota</taxon>
        <taxon>Gemmatimonadia</taxon>
        <taxon>Gemmatimonadales</taxon>
        <taxon>Gemmatimonadaceae</taxon>
        <taxon>environmental samples</taxon>
    </lineage>
</organism>
<proteinExistence type="predicted"/>
<feature type="compositionally biased region" description="Low complexity" evidence="1">
    <location>
        <begin position="30"/>
        <end position="40"/>
    </location>
</feature>
<feature type="compositionally biased region" description="Basic residues" evidence="1">
    <location>
        <begin position="69"/>
        <end position="100"/>
    </location>
</feature>
<gene>
    <name evidence="2" type="ORF">AVDCRST_MAG11-420</name>
</gene>
<dbReference type="AlphaFoldDB" id="A0A6J4K445"/>
<feature type="compositionally biased region" description="Basic residues" evidence="1">
    <location>
        <begin position="131"/>
        <end position="146"/>
    </location>
</feature>
<feature type="compositionally biased region" description="Basic residues" evidence="1">
    <location>
        <begin position="154"/>
        <end position="176"/>
    </location>
</feature>
<feature type="non-terminal residue" evidence="2">
    <location>
        <position position="1"/>
    </location>
</feature>
<reference evidence="2" key="1">
    <citation type="submission" date="2020-02" db="EMBL/GenBank/DDBJ databases">
        <authorList>
            <person name="Meier V. D."/>
        </authorList>
    </citation>
    <scope>NUCLEOTIDE SEQUENCE</scope>
    <source>
        <strain evidence="2">AVDCRST_MAG11</strain>
    </source>
</reference>
<feature type="compositionally biased region" description="Low complexity" evidence="1">
    <location>
        <begin position="177"/>
        <end position="192"/>
    </location>
</feature>
<sequence>GCSHLVRPSDRPSRAPAPRTGRGCPAPPHAGGVLRAPLARRALHRRAGRDLGHRDPAQPQARPRPDAGRRRRAAAAVRRRAPARAPRGHRRRGRGRRRSDRGRPDGRPPARRLREGAAPRRGVDRGDGGPRHRPRAPRRRARRRLPRAPALGRGVRRAWRAARRRGRGGPRRHAAHRLLALARPQARPRAARVGAPDRRQRGRRV</sequence>
<dbReference type="EMBL" id="CADCTU010000095">
    <property type="protein sequence ID" value="CAA9295123.1"/>
    <property type="molecule type" value="Genomic_DNA"/>
</dbReference>
<evidence type="ECO:0000313" key="2">
    <source>
        <dbReference type="EMBL" id="CAA9295123.1"/>
    </source>
</evidence>
<protein>
    <submittedName>
        <fullName evidence="2">Uncharacterized protein</fullName>
    </submittedName>
</protein>
<feature type="non-terminal residue" evidence="2">
    <location>
        <position position="205"/>
    </location>
</feature>
<evidence type="ECO:0000256" key="1">
    <source>
        <dbReference type="SAM" id="MobiDB-lite"/>
    </source>
</evidence>
<accession>A0A6J4K445</accession>